<dbReference type="SUPFAM" id="SSF50969">
    <property type="entry name" value="YVTN repeat-like/Quinoprotein amine dehydrogenase"/>
    <property type="match status" value="1"/>
</dbReference>
<dbReference type="eggNOG" id="COG3391">
    <property type="taxonomic scope" value="Bacteria"/>
</dbReference>
<proteinExistence type="predicted"/>
<dbReference type="AlphaFoldDB" id="A0A069D1P1"/>
<keyword evidence="2" id="KW-1185">Reference proteome</keyword>
<evidence type="ECO:0000313" key="1">
    <source>
        <dbReference type="EMBL" id="GAK36191.1"/>
    </source>
</evidence>
<dbReference type="InterPro" id="IPR011044">
    <property type="entry name" value="Quino_amine_DH_bsu"/>
</dbReference>
<organism evidence="1 2">
    <name type="scientific">Bacteroides graminisolvens DSM 19988 = JCM 15093</name>
    <dbReference type="NCBI Taxonomy" id="1121097"/>
    <lineage>
        <taxon>Bacteria</taxon>
        <taxon>Pseudomonadati</taxon>
        <taxon>Bacteroidota</taxon>
        <taxon>Bacteroidia</taxon>
        <taxon>Bacteroidales</taxon>
        <taxon>Bacteroidaceae</taxon>
        <taxon>Bacteroides</taxon>
    </lineage>
</organism>
<dbReference type="InterPro" id="IPR015943">
    <property type="entry name" value="WD40/YVTN_repeat-like_dom_sf"/>
</dbReference>
<reference evidence="1 2" key="1">
    <citation type="journal article" date="2015" name="Microbes Environ.">
        <title>Distribution and evolution of nitrogen fixation genes in the phylum bacteroidetes.</title>
        <authorList>
            <person name="Inoue J."/>
            <person name="Oshima K."/>
            <person name="Suda W."/>
            <person name="Sakamoto M."/>
            <person name="Iino T."/>
            <person name="Noda S."/>
            <person name="Hongoh Y."/>
            <person name="Hattori M."/>
            <person name="Ohkuma M."/>
        </authorList>
    </citation>
    <scope>NUCLEOTIDE SEQUENCE [LARGE SCALE GENOMIC DNA]</scope>
    <source>
        <strain evidence="1 2">JCM 15093</strain>
    </source>
</reference>
<dbReference type="EMBL" id="BAJS01000005">
    <property type="protein sequence ID" value="GAK36191.1"/>
    <property type="molecule type" value="Genomic_DNA"/>
</dbReference>
<protein>
    <submittedName>
        <fullName evidence="1">Putative cell surface protein</fullName>
    </submittedName>
</protein>
<evidence type="ECO:0000313" key="2">
    <source>
        <dbReference type="Proteomes" id="UP000027601"/>
    </source>
</evidence>
<dbReference type="Gene3D" id="2.130.10.10">
    <property type="entry name" value="YVTN repeat-like/Quinoprotein amine dehydrogenase"/>
    <property type="match status" value="1"/>
</dbReference>
<dbReference type="Pfam" id="PF16819">
    <property type="entry name" value="DUF5074"/>
    <property type="match status" value="1"/>
</dbReference>
<dbReference type="InterPro" id="IPR031815">
    <property type="entry name" value="DUF5074"/>
</dbReference>
<gene>
    <name evidence="1" type="ORF">JCM15093_1338</name>
</gene>
<dbReference type="PANTHER" id="PTHR47197">
    <property type="entry name" value="PROTEIN NIRF"/>
    <property type="match status" value="1"/>
</dbReference>
<comment type="caution">
    <text evidence="1">The sequence shown here is derived from an EMBL/GenBank/DDBJ whole genome shotgun (WGS) entry which is preliminary data.</text>
</comment>
<dbReference type="InterPro" id="IPR051200">
    <property type="entry name" value="Host-pathogen_enzymatic-act"/>
</dbReference>
<accession>A0A069D1P1</accession>
<sequence length="555" mass="61530">MKRIYLYILIIIGAFCMGSCDDMTDAPAYSENEVIVPEAGTAEIYVLNEGLFNLNNSTLMRYSFSNGTQTPDYFKKINKRGLGDTANDMAIYGSKLYVVVNVSSQIEVIDLKTGTSLKQIGMLTENGSSRQPRYITFSENKAYVCSFDGTVTRIDTTSLAIEALTQVGRNPDGLCVQNNKLYVSNSGGLDNPNYDNTVSVIDIASFKEIKKIIVGSNPGKILADKYGDVYVVTRGNLQHGDYKLVRIDSSQDKVVESFNFAVLNFAINDDYAYMYNYDYSSGESSIKVFNIKTELIERENFITDGTSITTPYAININPYNGNIYITDAYDYKVTGDLLCFSPQGKLQFKLKNIGLNPNTVAFSDVASQSVIDENNEDTSEAFASKVLEYVPAPSQYMNTSTTAYLPGYGKDDVLAYANKLIKDKSLLSLGSFGGYIILGFNHAIKNVQGEYDFKIYGNAYYDMYGTASGKLGGSSEPGIVLVSTDINGNGVADDKWYELAGSEYHSDKVIRNYQITYYRPSPLDENVRWTDSQGNEVYISKYIPQTRFILSGMDG</sequence>
<name>A0A069D1P1_9BACE</name>
<dbReference type="PANTHER" id="PTHR47197:SF3">
    <property type="entry name" value="DIHYDRO-HEME D1 DEHYDROGENASE"/>
    <property type="match status" value="1"/>
</dbReference>
<dbReference type="STRING" id="1121097.GCA_000428125_01699"/>
<dbReference type="Proteomes" id="UP000027601">
    <property type="component" value="Unassembled WGS sequence"/>
</dbReference>